<accession>Q63BA6</accession>
<protein>
    <submittedName>
        <fullName evidence="1">Uncharacterized protein</fullName>
    </submittedName>
</protein>
<proteinExistence type="predicted"/>
<reference evidence="2" key="1">
    <citation type="journal article" date="2006" name="J. Bacteriol.">
        <title>Pathogenomic sequence analysis of Bacillus cereus and Bacillus thuringiensis isolates closely related to Bacillus anthracis.</title>
        <authorList>
            <person name="Han C.S."/>
            <person name="Xie G."/>
            <person name="Challacombe J.F."/>
            <person name="Altherr M.R."/>
            <person name="Bhotika S.S."/>
            <person name="Brown N."/>
            <person name="Bruce D."/>
            <person name="Campbell C.S."/>
            <person name="Campbell M.L."/>
            <person name="Chen J."/>
            <person name="Chertkov O."/>
            <person name="Cleland C."/>
            <person name="Dimitrijevic M."/>
            <person name="Doggett N.A."/>
            <person name="Fawcett J.J."/>
            <person name="Glavina T."/>
            <person name="Goodwin L.A."/>
            <person name="Green L.D."/>
            <person name="Hill K.K."/>
            <person name="Hitchcock P."/>
            <person name="Jackson P.J."/>
            <person name="Keim P."/>
            <person name="Kewalramani A.R."/>
            <person name="Longmire J."/>
            <person name="Lucas S."/>
            <person name="Malfatti S."/>
            <person name="McMurry K."/>
            <person name="Meincke L.J."/>
            <person name="Misra M."/>
            <person name="Moseman B.L."/>
            <person name="Mundt M."/>
            <person name="Munk A.C."/>
            <person name="Okinaka R.T."/>
            <person name="Parson-Quintana B."/>
            <person name="Reilly L.P."/>
            <person name="Richardson P."/>
            <person name="Robinson D.L."/>
            <person name="Rubin E."/>
            <person name="Saunders E."/>
            <person name="Tapia R."/>
            <person name="Tesmer J.G."/>
            <person name="Thayer N."/>
            <person name="Thompson L.S."/>
            <person name="Tice H."/>
            <person name="Ticknor L.O."/>
            <person name="Wills P.L."/>
            <person name="Brettin T.S."/>
            <person name="Gilna P."/>
        </authorList>
    </citation>
    <scope>NUCLEOTIDE SEQUENCE [LARGE SCALE GENOMIC DNA]</scope>
    <source>
        <strain evidence="2">ZK / E33L</strain>
    </source>
</reference>
<sequence>MFNKLNHLHTFLSNSRLMCTFYITKKKASVMNAFLILPVQLHKSTWAYPKPDMYSLYFYAYMFLSYLSL</sequence>
<dbReference type="AlphaFoldDB" id="Q63BA6"/>
<dbReference type="EMBL" id="CP000001">
    <property type="protein sequence ID" value="AAU18037.1"/>
    <property type="molecule type" value="Genomic_DNA"/>
</dbReference>
<dbReference type="Proteomes" id="UP000002612">
    <property type="component" value="Chromosome"/>
</dbReference>
<gene>
    <name evidence="1" type="ordered locus">BCE33L2220</name>
</gene>
<evidence type="ECO:0000313" key="2">
    <source>
        <dbReference type="Proteomes" id="UP000002612"/>
    </source>
</evidence>
<evidence type="ECO:0000313" key="1">
    <source>
        <dbReference type="EMBL" id="AAU18037.1"/>
    </source>
</evidence>
<name>Q63BA6_BACCZ</name>
<organism evidence="1 2">
    <name type="scientific">Bacillus cereus (strain ZK / E33L)</name>
    <dbReference type="NCBI Taxonomy" id="288681"/>
    <lineage>
        <taxon>Bacteria</taxon>
        <taxon>Bacillati</taxon>
        <taxon>Bacillota</taxon>
        <taxon>Bacilli</taxon>
        <taxon>Bacillales</taxon>
        <taxon>Bacillaceae</taxon>
        <taxon>Bacillus</taxon>
        <taxon>Bacillus cereus group</taxon>
    </lineage>
</organism>
<dbReference type="KEGG" id="bcz:BCE33L2220"/>